<dbReference type="eggNOG" id="COG0440">
    <property type="taxonomic scope" value="Bacteria"/>
</dbReference>
<dbReference type="Pfam" id="PF10369">
    <property type="entry name" value="ALS_ss_C"/>
    <property type="match status" value="1"/>
</dbReference>
<evidence type="ECO:0000256" key="4">
    <source>
        <dbReference type="ARBA" id="ARBA00011744"/>
    </source>
</evidence>
<dbReference type="InterPro" id="IPR027271">
    <property type="entry name" value="Acetolactate_synth/TF_NikR_C"/>
</dbReference>
<keyword evidence="6" id="KW-0028">Amino-acid biosynthesis</keyword>
<feature type="domain" description="ACT" evidence="10">
    <location>
        <begin position="41"/>
        <end position="115"/>
    </location>
</feature>
<comment type="pathway">
    <text evidence="1">Amino-acid biosynthesis; L-isoleucine biosynthesis; L-isoleucine from 2-oxobutanoate: step 1/4.</text>
</comment>
<evidence type="ECO:0000256" key="6">
    <source>
        <dbReference type="ARBA" id="ARBA00022605"/>
    </source>
</evidence>
<dbReference type="PANTHER" id="PTHR30239:SF0">
    <property type="entry name" value="ACETOLACTATE SYNTHASE SMALL SUBUNIT 1, CHLOROPLASTIC"/>
    <property type="match status" value="1"/>
</dbReference>
<dbReference type="InterPro" id="IPR039557">
    <property type="entry name" value="AHAS_ACT"/>
</dbReference>
<evidence type="ECO:0000259" key="10">
    <source>
        <dbReference type="PROSITE" id="PS51671"/>
    </source>
</evidence>
<comment type="catalytic activity">
    <reaction evidence="9">
        <text>2 pyruvate + H(+) = (2S)-2-acetolactate + CO2</text>
        <dbReference type="Rhea" id="RHEA:25249"/>
        <dbReference type="ChEBI" id="CHEBI:15361"/>
        <dbReference type="ChEBI" id="CHEBI:15378"/>
        <dbReference type="ChEBI" id="CHEBI:16526"/>
        <dbReference type="ChEBI" id="CHEBI:58476"/>
        <dbReference type="EC" id="2.2.1.6"/>
    </reaction>
</comment>
<organism evidence="11 12">
    <name type="scientific">Blautia hansenii DSM 20583</name>
    <dbReference type="NCBI Taxonomy" id="537007"/>
    <lineage>
        <taxon>Bacteria</taxon>
        <taxon>Bacillati</taxon>
        <taxon>Bacillota</taxon>
        <taxon>Clostridia</taxon>
        <taxon>Lachnospirales</taxon>
        <taxon>Lachnospiraceae</taxon>
        <taxon>Blautia</taxon>
    </lineage>
</organism>
<comment type="pathway">
    <text evidence="2">Amino-acid biosynthesis; L-valine biosynthesis; L-valine from pyruvate: step 1/4.</text>
</comment>
<dbReference type="STRING" id="537007.BLAHAN_04968"/>
<dbReference type="GO" id="GO:1990610">
    <property type="term" value="F:acetolactate synthase regulator activity"/>
    <property type="evidence" value="ECO:0007669"/>
    <property type="project" value="InterPro"/>
</dbReference>
<evidence type="ECO:0000313" key="11">
    <source>
        <dbReference type="EMBL" id="EEX22741.1"/>
    </source>
</evidence>
<evidence type="ECO:0000256" key="5">
    <source>
        <dbReference type="ARBA" id="ARBA00013145"/>
    </source>
</evidence>
<name>C9L6F9_BLAHA</name>
<dbReference type="SUPFAM" id="SSF55021">
    <property type="entry name" value="ACT-like"/>
    <property type="match status" value="2"/>
</dbReference>
<evidence type="ECO:0000256" key="2">
    <source>
        <dbReference type="ARBA" id="ARBA00005025"/>
    </source>
</evidence>
<evidence type="ECO:0000313" key="12">
    <source>
        <dbReference type="Proteomes" id="UP000003755"/>
    </source>
</evidence>
<dbReference type="FunFam" id="3.30.70.1150:FF:000001">
    <property type="entry name" value="Acetolactate synthase small subunit"/>
    <property type="match status" value="1"/>
</dbReference>
<dbReference type="GO" id="GO:0005829">
    <property type="term" value="C:cytosol"/>
    <property type="evidence" value="ECO:0007669"/>
    <property type="project" value="TreeGrafter"/>
</dbReference>
<accession>C9L6F9</accession>
<dbReference type="PROSITE" id="PS51671">
    <property type="entry name" value="ACT"/>
    <property type="match status" value="1"/>
</dbReference>
<evidence type="ECO:0000256" key="9">
    <source>
        <dbReference type="ARBA" id="ARBA00048670"/>
    </source>
</evidence>
<sequence>MYYILISYSVQIALTKLLIVGRMTEKLAKRQRRRCCMNKRILSILVENTAGVLSRVSGLFSRRGYNIDSLSAGITTDPNYTRMTVVCKGDELILEQITRQVEKLEDVLSVKVLKDDQSVTRELMLVKVRVSPEQRAGITAIVDIFRANIIDVGKESMIVELTGNKSKLEAFIDLLDGYEILEIARTGIAGLSRGSDDIFYLSEDEEEF</sequence>
<dbReference type="NCBIfam" id="TIGR00119">
    <property type="entry name" value="acolac_sm"/>
    <property type="match status" value="1"/>
</dbReference>
<dbReference type="Gene3D" id="3.30.70.1150">
    <property type="entry name" value="ACT-like. Chain A, domain 2"/>
    <property type="match status" value="1"/>
</dbReference>
<dbReference type="CDD" id="cd04878">
    <property type="entry name" value="ACT_AHAS"/>
    <property type="match status" value="1"/>
</dbReference>
<evidence type="ECO:0000256" key="8">
    <source>
        <dbReference type="ARBA" id="ARBA00031510"/>
    </source>
</evidence>
<keyword evidence="11" id="KW-0808">Transferase</keyword>
<dbReference type="InterPro" id="IPR045865">
    <property type="entry name" value="ACT-like_dom_sf"/>
</dbReference>
<reference evidence="11" key="1">
    <citation type="submission" date="2009-09" db="EMBL/GenBank/DDBJ databases">
        <authorList>
            <person name="Weinstock G."/>
            <person name="Sodergren E."/>
            <person name="Clifton S."/>
            <person name="Fulton L."/>
            <person name="Fulton B."/>
            <person name="Courtney L."/>
            <person name="Fronick C."/>
            <person name="Harrison M."/>
            <person name="Strong C."/>
            <person name="Farmer C."/>
            <person name="Delahaunty K."/>
            <person name="Markovic C."/>
            <person name="Hall O."/>
            <person name="Minx P."/>
            <person name="Tomlinson C."/>
            <person name="Mitreva M."/>
            <person name="Nelson J."/>
            <person name="Hou S."/>
            <person name="Wollam A."/>
            <person name="Pepin K.H."/>
            <person name="Johnson M."/>
            <person name="Bhonagiri V."/>
            <person name="Nash W.E."/>
            <person name="Warren W."/>
            <person name="Chinwalla A."/>
            <person name="Mardis E.R."/>
            <person name="Wilson R.K."/>
        </authorList>
    </citation>
    <scope>NUCLEOTIDE SEQUENCE [LARGE SCALE GENOMIC DNA]</scope>
    <source>
        <strain evidence="11">DSM 20583</strain>
    </source>
</reference>
<dbReference type="GO" id="GO:0009097">
    <property type="term" value="P:isoleucine biosynthetic process"/>
    <property type="evidence" value="ECO:0007669"/>
    <property type="project" value="UniProtKB-UniPathway"/>
</dbReference>
<evidence type="ECO:0000256" key="1">
    <source>
        <dbReference type="ARBA" id="ARBA00004974"/>
    </source>
</evidence>
<keyword evidence="12" id="KW-1185">Reference proteome</keyword>
<dbReference type="InterPro" id="IPR004789">
    <property type="entry name" value="Acetalactate_synth_ssu"/>
</dbReference>
<dbReference type="GO" id="GO:0003984">
    <property type="term" value="F:acetolactate synthase activity"/>
    <property type="evidence" value="ECO:0007669"/>
    <property type="project" value="UniProtKB-EC"/>
</dbReference>
<dbReference type="Gene3D" id="3.30.70.260">
    <property type="match status" value="1"/>
</dbReference>
<dbReference type="EMBL" id="ABYU02000011">
    <property type="protein sequence ID" value="EEX22741.1"/>
    <property type="molecule type" value="Genomic_DNA"/>
</dbReference>
<comment type="subunit">
    <text evidence="4">Dimer of large and small chains.</text>
</comment>
<dbReference type="Proteomes" id="UP000003755">
    <property type="component" value="Unassembled WGS sequence"/>
</dbReference>
<protein>
    <recommendedName>
        <fullName evidence="5">acetolactate synthase</fullName>
        <ecNumber evidence="5">2.2.1.6</ecNumber>
    </recommendedName>
    <alternativeName>
        <fullName evidence="8">Acetohydroxy-acid synthase small subunit</fullName>
    </alternativeName>
</protein>
<dbReference type="GO" id="GO:0009099">
    <property type="term" value="P:L-valine biosynthetic process"/>
    <property type="evidence" value="ECO:0007669"/>
    <property type="project" value="UniProtKB-UniPathway"/>
</dbReference>
<proteinExistence type="inferred from homology"/>
<dbReference type="UniPathway" id="UPA00047">
    <property type="reaction ID" value="UER00055"/>
</dbReference>
<dbReference type="UniPathway" id="UPA00049">
    <property type="reaction ID" value="UER00059"/>
</dbReference>
<comment type="similarity">
    <text evidence="3">Belongs to the acetolactate synthase small subunit family.</text>
</comment>
<dbReference type="EC" id="2.2.1.6" evidence="5"/>
<dbReference type="InterPro" id="IPR002912">
    <property type="entry name" value="ACT_dom"/>
</dbReference>
<comment type="caution">
    <text evidence="11">The sequence shown here is derived from an EMBL/GenBank/DDBJ whole genome shotgun (WGS) entry which is preliminary data.</text>
</comment>
<dbReference type="NCBIfam" id="NF008864">
    <property type="entry name" value="PRK11895.1"/>
    <property type="match status" value="1"/>
</dbReference>
<evidence type="ECO:0000256" key="7">
    <source>
        <dbReference type="ARBA" id="ARBA00023304"/>
    </source>
</evidence>
<dbReference type="Pfam" id="PF22629">
    <property type="entry name" value="ACT_AHAS_ss"/>
    <property type="match status" value="1"/>
</dbReference>
<dbReference type="PANTHER" id="PTHR30239">
    <property type="entry name" value="ACETOLACTATE SYNTHASE SMALL SUBUNIT"/>
    <property type="match status" value="1"/>
</dbReference>
<evidence type="ECO:0000256" key="3">
    <source>
        <dbReference type="ARBA" id="ARBA00006341"/>
    </source>
</evidence>
<dbReference type="InterPro" id="IPR019455">
    <property type="entry name" value="Acetolactate_synth_ssu_C"/>
</dbReference>
<dbReference type="HOGENOM" id="CLU_055003_1_3_9"/>
<gene>
    <name evidence="11" type="primary">ilvN</name>
    <name evidence="11" type="ORF">BLAHAN_04968</name>
</gene>
<dbReference type="InterPro" id="IPR054480">
    <property type="entry name" value="AHAS_small-like_ACT"/>
</dbReference>
<keyword evidence="7" id="KW-0100">Branched-chain amino acid biosynthesis</keyword>
<dbReference type="AlphaFoldDB" id="C9L6F9"/>